<dbReference type="PROSITE" id="PS51546">
    <property type="entry name" value="PI3K_RBD"/>
    <property type="match status" value="1"/>
</dbReference>
<evidence type="ECO:0000259" key="5">
    <source>
        <dbReference type="PROSITE" id="PS50004"/>
    </source>
</evidence>
<dbReference type="PROSITE" id="PS51547">
    <property type="entry name" value="C2_PI3K"/>
    <property type="match status" value="1"/>
</dbReference>
<dbReference type="InterPro" id="IPR000008">
    <property type="entry name" value="C2_dom"/>
</dbReference>
<dbReference type="Pfam" id="PF00454">
    <property type="entry name" value="PI3_PI4_kinase"/>
    <property type="match status" value="1"/>
</dbReference>
<dbReference type="PROSITE" id="PS50004">
    <property type="entry name" value="C2"/>
    <property type="match status" value="1"/>
</dbReference>
<keyword evidence="11" id="KW-1185">Reference proteome</keyword>
<dbReference type="GO" id="GO:0005886">
    <property type="term" value="C:plasma membrane"/>
    <property type="evidence" value="ECO:0007669"/>
    <property type="project" value="TreeGrafter"/>
</dbReference>
<evidence type="ECO:0000256" key="1">
    <source>
        <dbReference type="ARBA" id="ARBA00022679"/>
    </source>
</evidence>
<organism evidence="10 11">
    <name type="scientific">Fasciola hepatica</name>
    <name type="common">Liver fluke</name>
    <dbReference type="NCBI Taxonomy" id="6192"/>
    <lineage>
        <taxon>Eukaryota</taxon>
        <taxon>Metazoa</taxon>
        <taxon>Spiralia</taxon>
        <taxon>Lophotrochozoa</taxon>
        <taxon>Platyhelminthes</taxon>
        <taxon>Trematoda</taxon>
        <taxon>Digenea</taxon>
        <taxon>Plagiorchiida</taxon>
        <taxon>Echinostomata</taxon>
        <taxon>Echinostomatoidea</taxon>
        <taxon>Fasciolidae</taxon>
        <taxon>Fasciola</taxon>
    </lineage>
</organism>
<evidence type="ECO:0000259" key="8">
    <source>
        <dbReference type="PROSITE" id="PS51546"/>
    </source>
</evidence>
<evidence type="ECO:0000313" key="10">
    <source>
        <dbReference type="EMBL" id="THD26821.1"/>
    </source>
</evidence>
<dbReference type="PANTHER" id="PTHR10048">
    <property type="entry name" value="PHOSPHATIDYLINOSITOL KINASE"/>
    <property type="match status" value="1"/>
</dbReference>
<dbReference type="Gene3D" id="2.60.40.150">
    <property type="entry name" value="C2 domain"/>
    <property type="match status" value="2"/>
</dbReference>
<dbReference type="InterPro" id="IPR011009">
    <property type="entry name" value="Kinase-like_dom_sf"/>
</dbReference>
<dbReference type="Proteomes" id="UP000230066">
    <property type="component" value="Unassembled WGS sequence"/>
</dbReference>
<dbReference type="PROSITE" id="PS50290">
    <property type="entry name" value="PI3_4_KINASE_3"/>
    <property type="match status" value="1"/>
</dbReference>
<evidence type="ECO:0000259" key="7">
    <source>
        <dbReference type="PROSITE" id="PS51545"/>
    </source>
</evidence>
<dbReference type="Pfam" id="PF00792">
    <property type="entry name" value="PI3K_C2"/>
    <property type="match status" value="1"/>
</dbReference>
<dbReference type="InterPro" id="IPR036940">
    <property type="entry name" value="PI3/4_kinase_cat_sf"/>
</dbReference>
<dbReference type="GO" id="GO:0005737">
    <property type="term" value="C:cytoplasm"/>
    <property type="evidence" value="ECO:0007669"/>
    <property type="project" value="TreeGrafter"/>
</dbReference>
<dbReference type="GO" id="GO:0016477">
    <property type="term" value="P:cell migration"/>
    <property type="evidence" value="ECO:0007669"/>
    <property type="project" value="TreeGrafter"/>
</dbReference>
<dbReference type="GO" id="GO:0016303">
    <property type="term" value="F:1-phosphatidylinositol-3-kinase activity"/>
    <property type="evidence" value="ECO:0007669"/>
    <property type="project" value="TreeGrafter"/>
</dbReference>
<dbReference type="InterPro" id="IPR001263">
    <property type="entry name" value="PI3K_accessory_dom"/>
</dbReference>
<feature type="compositionally biased region" description="Polar residues" evidence="4">
    <location>
        <begin position="358"/>
        <end position="370"/>
    </location>
</feature>
<dbReference type="SUPFAM" id="SSF49562">
    <property type="entry name" value="C2 domain (Calcium/lipid-binding domain, CaLB)"/>
    <property type="match status" value="2"/>
</dbReference>
<dbReference type="GO" id="GO:0048015">
    <property type="term" value="P:phosphatidylinositol-mediated signaling"/>
    <property type="evidence" value="ECO:0007669"/>
    <property type="project" value="TreeGrafter"/>
</dbReference>
<dbReference type="GO" id="GO:0035091">
    <property type="term" value="F:phosphatidylinositol binding"/>
    <property type="evidence" value="ECO:0007669"/>
    <property type="project" value="InterPro"/>
</dbReference>
<dbReference type="GO" id="GO:0043491">
    <property type="term" value="P:phosphatidylinositol 3-kinase/protein kinase B signal transduction"/>
    <property type="evidence" value="ECO:0007669"/>
    <property type="project" value="TreeGrafter"/>
</dbReference>
<evidence type="ECO:0000256" key="4">
    <source>
        <dbReference type="SAM" id="MobiDB-lite"/>
    </source>
</evidence>
<dbReference type="PROSITE" id="PS00916">
    <property type="entry name" value="PI3_4_KINASE_2"/>
    <property type="match status" value="1"/>
</dbReference>
<feature type="compositionally biased region" description="Polar residues" evidence="4">
    <location>
        <begin position="1391"/>
        <end position="1415"/>
    </location>
</feature>
<feature type="region of interest" description="Disordered" evidence="4">
    <location>
        <begin position="730"/>
        <end position="764"/>
    </location>
</feature>
<feature type="region of interest" description="Disordered" evidence="4">
    <location>
        <begin position="337"/>
        <end position="374"/>
    </location>
</feature>
<dbReference type="Gene3D" id="3.30.1520.10">
    <property type="entry name" value="Phox-like domain"/>
    <property type="match status" value="1"/>
</dbReference>
<feature type="region of interest" description="Disordered" evidence="4">
    <location>
        <begin position="1774"/>
        <end position="1815"/>
    </location>
</feature>
<dbReference type="Pfam" id="PF00168">
    <property type="entry name" value="C2"/>
    <property type="match status" value="1"/>
</dbReference>
<dbReference type="GO" id="GO:0035005">
    <property type="term" value="F:1-phosphatidylinositol-4-phosphate 3-kinase activity"/>
    <property type="evidence" value="ECO:0007669"/>
    <property type="project" value="TreeGrafter"/>
</dbReference>
<dbReference type="SMART" id="SM00146">
    <property type="entry name" value="PI3Kc"/>
    <property type="match status" value="1"/>
</dbReference>
<dbReference type="InterPro" id="IPR002420">
    <property type="entry name" value="PI3K-type_C2_dom"/>
</dbReference>
<dbReference type="EMBL" id="JXXN02000619">
    <property type="protein sequence ID" value="THD26821.1"/>
    <property type="molecule type" value="Genomic_DNA"/>
</dbReference>
<reference evidence="10" key="1">
    <citation type="submission" date="2019-03" db="EMBL/GenBank/DDBJ databases">
        <title>Improved annotation for the trematode Fasciola hepatica.</title>
        <authorList>
            <person name="Choi Y.-J."/>
            <person name="Martin J."/>
            <person name="Mitreva M."/>
        </authorList>
    </citation>
    <scope>NUCLEOTIDE SEQUENCE [LARGE SCALE GENOMIC DNA]</scope>
</reference>
<sequence length="2170" mass="239604">MPFVSENKPGPLDDLISFEDDSRDGSNSLSEIQKLFDPLFQNRTPNVKNAVTMRTITNKCPYPPPLPAKPHVPWLLLHKGNHPLDAKCASISPAPHVNDENEDIASFLSIFISPNEKDALKCSVANTPYGFAGNTSLSNAETDSVVSPTDSIRCTTACTPAVLRRRDEEKHRDCAFLPNTYTSVEIERFVETVESMNTDHVRTPTYSVQNETPPFDFDGSVGKHEKNINHYLGSFSHDNWVYNSVFGNVLAQDVLNHTSTCQNGSIPSETDRLEGQIPVRWWRTKTGASKVAEITPLAPRPSEVDGEAPMHWRNTPRWNIPQIEVRITGHWIIRRPRSGLTQSGGPEDCAQSAPDGTGSKSLSTDSQRTHSMPRLRLVSDPNSTFVCELMMEALSNIALPAGASMNANDYQLRIHGRAELLNPQARLCDCDQVQLCHRLDLPLRLILEPKRYGNSDTEQTEHATQTRGPFMPYSCSINPLRVSPDGEMSISYGVFRNALEKVRATIIRNREKIEASKWLSEVQCARSTLVQSVKAVLAAVCQSVAFTDVLDALCHAQVCIMDAIQDAGLSGGTQGGKTLPTEHWLNSVRCKQTKLADVTLLKYFTQPKPNTNTNQMASNTLVTEQTRKKLEHALRRLEANLLAQIHVFLDWRQIGLRVNPLSMTCWPKAQDAVPIGRRPRGLLFESDSAEASAIKEMVLTSKCKETRSSADCVDPFVVGLIAVHRAPRFSSGTPGASSASLPRSRSTSPTKMGSGSPSTDGNATIKNNMDSRFYVRLSLTYAGHPLGRIWPQDLSSYSMETNSHSSLSRSSQSTRDTFYSDAGRTQTIISGFPKVLQFDQWFKFPGFSINCLPRETMLSVSLFSYKKGCPEQTEVDRTLVGWVNIPIFQANGLLKQNTIVAGLWSPNSGPMLEYRPTWTQSNRSSTCPLIQLVFPEYPFEIEYPKIDALRSSTKCFPSYRFSDLPSEAKQAVTEAECAVFLQTLDPELSANSDVLCWTSYSAAASASSRAARQGKTYPVLPDLHLSALTSCTSAGSSGFVTSPTGSVAPLVSAAATTGINDDSASFATAPSPVAIEVLWNVRPWLTDMPSGLVALLIGVLITWPQEAQGDSFSRNAVWTWTRLLQDIYNLLKRSRPPCPGLALRLLAPDVVDQGIRHWAVRSLALLPSDVLLYHLPQIVEAINHDLYMDYSGLASLLLFRAVTSVRFAHALYWQVNLVTQDAATTGPCTSVLAASVSSPTLDSTSLTSLSAASTPAVNYTSQSTHWNATANGDSNDWRIQRFLMLKSALLWLATPQLRSAWTRQEEVIDRLHRAAIAIKHCKVSSNAREEALHSHLRALMHFLNEDYQRASAAVAEHRNTETANQKTADRVQPVKRSVPTPLLIQWDDDNTSAPETNEQSTPSTDSNPDKALSTSSQIDEVTTTITLIPGQPALFYDVGFRIPYNPGLLTHRIDLHACTYFTSFTCPLRLVFHSLETGADPIMVMFKAGDDLRLDSLITQITFIMDRIWLNAGLDLRTIHFRIVPTGDRKGLIELVSECSTLRQIQQQGGGLTGPFKDSVITTWIQSQNTTELDYKRALDNFLRSLAGCCVMTYVLGVGDRHNDNIMIRYSGHVFHVDFAKVFGNAQTFAGFKRDRVPFVLTQDMLHVLQAYSREILSEASGTSTGFGSSSSSSTGRNSNREGVQLFIDYCCEAYNLIRKHSYSLLSILEMGLTMDIPGVTRESVRYVMRALKLNLSDQQASQHFTELIRKSLQSKLTALNFFVHGLAQVKQASSGGGVSGTGSGSPSIQPNSPRGSMSRVDNHENDMLPDTLSSGVAAGTNRAATLNNNTGQLLSFNPKRFSYTQDGHIDAVVVEAAVKKKSNDKHLDHYFPMYVWRKHCRVPTRVYRRIADLNELGLAVQEAYPNSPVLAILPHLLNALNSGSVSSVKTQNNVQTLVDTLLEEDDSVSKSDLVYTFFHSVLFDERFSAEDAAHLSVNSSQVAFWAPTQMPCELAMSGERGRSNLATPLLTPSVATVGATVDPRDFGSAAAVQRASESLPALQLELCLSENQQELNLLIKHGRALLIPGSNELPDVYVKVYLLSGRRRKSTKRKTAIIRRSSAPSFNTTFTYELTTHDVQVGFLEISAWHAVNLGENFSLGQVYIQLRSLTPGRSITKWYPLNSDWDAV</sequence>
<dbReference type="SMART" id="SM00145">
    <property type="entry name" value="PI3Ka"/>
    <property type="match status" value="1"/>
</dbReference>
<keyword evidence="1" id="KW-0808">Transferase</keyword>
<comment type="similarity">
    <text evidence="3">Belongs to the PI3/PI4-kinase family.</text>
</comment>
<evidence type="ECO:0000313" key="11">
    <source>
        <dbReference type="Proteomes" id="UP000230066"/>
    </source>
</evidence>
<dbReference type="InterPro" id="IPR016024">
    <property type="entry name" value="ARM-type_fold"/>
</dbReference>
<dbReference type="InterPro" id="IPR042236">
    <property type="entry name" value="PI3K_accessory_sf"/>
</dbReference>
<feature type="domain" description="PI3K/PI4K catalytic" evidence="6">
    <location>
        <begin position="1454"/>
        <end position="1757"/>
    </location>
</feature>
<dbReference type="InterPro" id="IPR000403">
    <property type="entry name" value="PI3/4_kinase_cat_dom"/>
</dbReference>
<dbReference type="GO" id="GO:0005942">
    <property type="term" value="C:phosphatidylinositol 3-kinase complex"/>
    <property type="evidence" value="ECO:0007669"/>
    <property type="project" value="TreeGrafter"/>
</dbReference>
<dbReference type="InterPro" id="IPR036871">
    <property type="entry name" value="PX_dom_sf"/>
</dbReference>
<feature type="domain" description="C2 PI3K-type" evidence="9">
    <location>
        <begin position="769"/>
        <end position="944"/>
    </location>
</feature>
<feature type="domain" description="PI3K-RBD" evidence="8">
    <location>
        <begin position="359"/>
        <end position="449"/>
    </location>
</feature>
<gene>
    <name evidence="10" type="ORF">D915_002278</name>
</gene>
<comment type="caution">
    <text evidence="10">The sequence shown here is derived from an EMBL/GenBank/DDBJ whole genome shotgun (WGS) entry which is preliminary data.</text>
</comment>
<proteinExistence type="inferred from homology"/>
<feature type="domain" description="C2" evidence="5">
    <location>
        <begin position="2037"/>
        <end position="2161"/>
    </location>
</feature>
<dbReference type="PANTHER" id="PTHR10048:SF14">
    <property type="entry name" value="LD28067P"/>
    <property type="match status" value="1"/>
</dbReference>
<dbReference type="Pfam" id="PF00613">
    <property type="entry name" value="PI3Ka"/>
    <property type="match status" value="1"/>
</dbReference>
<dbReference type="InterPro" id="IPR018936">
    <property type="entry name" value="PI3/4_kinase_CS"/>
</dbReference>
<protein>
    <submittedName>
        <fullName evidence="10">Phosphatidylinositol 4-phosphate 3-kinase C2 domain-containing subunit gamma</fullName>
    </submittedName>
</protein>
<dbReference type="Gene3D" id="1.25.40.70">
    <property type="entry name" value="Phosphatidylinositol 3-kinase, accessory domain (PIK)"/>
    <property type="match status" value="1"/>
</dbReference>
<dbReference type="InterPro" id="IPR000341">
    <property type="entry name" value="PI3K_Ras-bd_dom"/>
</dbReference>
<keyword evidence="2" id="KW-0418">Kinase</keyword>
<dbReference type="SMART" id="SM00239">
    <property type="entry name" value="C2"/>
    <property type="match status" value="1"/>
</dbReference>
<dbReference type="InterPro" id="IPR035892">
    <property type="entry name" value="C2_domain_sf"/>
</dbReference>
<feature type="region of interest" description="Disordered" evidence="4">
    <location>
        <begin position="1"/>
        <end position="24"/>
    </location>
</feature>
<name>A0A4E0RJV5_FASHE</name>
<dbReference type="SUPFAM" id="SSF48371">
    <property type="entry name" value="ARM repeat"/>
    <property type="match status" value="1"/>
</dbReference>
<dbReference type="PROSITE" id="PS51545">
    <property type="entry name" value="PIK_HELICAL"/>
    <property type="match status" value="1"/>
</dbReference>
<dbReference type="SUPFAM" id="SSF56112">
    <property type="entry name" value="Protein kinase-like (PK-like)"/>
    <property type="match status" value="1"/>
</dbReference>
<feature type="domain" description="PIK helical" evidence="7">
    <location>
        <begin position="1050"/>
        <end position="1238"/>
    </location>
</feature>
<feature type="compositionally biased region" description="Gly residues" evidence="4">
    <location>
        <begin position="1775"/>
        <end position="1784"/>
    </location>
</feature>
<accession>A0A4E0RJV5</accession>
<evidence type="ECO:0000259" key="9">
    <source>
        <dbReference type="PROSITE" id="PS51547"/>
    </source>
</evidence>
<dbReference type="Gene3D" id="1.10.1070.11">
    <property type="entry name" value="Phosphatidylinositol 3-/4-kinase, catalytic domain"/>
    <property type="match status" value="1"/>
</dbReference>
<feature type="compositionally biased region" description="Low complexity" evidence="4">
    <location>
        <begin position="736"/>
        <end position="750"/>
    </location>
</feature>
<feature type="compositionally biased region" description="Polar residues" evidence="4">
    <location>
        <begin position="751"/>
        <end position="764"/>
    </location>
</feature>
<feature type="region of interest" description="Disordered" evidence="4">
    <location>
        <begin position="1383"/>
        <end position="1415"/>
    </location>
</feature>
<dbReference type="Gene3D" id="3.30.1010.10">
    <property type="entry name" value="Phosphatidylinositol 3-kinase Catalytic Subunit, Chain A, domain 4"/>
    <property type="match status" value="1"/>
</dbReference>
<evidence type="ECO:0000259" key="6">
    <source>
        <dbReference type="PROSITE" id="PS50290"/>
    </source>
</evidence>
<dbReference type="InterPro" id="IPR015433">
    <property type="entry name" value="PI3/4_kinase"/>
</dbReference>
<evidence type="ECO:0000256" key="2">
    <source>
        <dbReference type="ARBA" id="ARBA00022777"/>
    </source>
</evidence>
<evidence type="ECO:0000256" key="3">
    <source>
        <dbReference type="PROSITE-ProRule" id="PRU00880"/>
    </source>
</evidence>